<accession>A0ABM0V3W4</accession>
<dbReference type="Proteomes" id="UP000694864">
    <property type="component" value="Chromosome 2"/>
</dbReference>
<protein>
    <submittedName>
        <fullName evidence="3">DNA topoisomerase 1 alpha-like</fullName>
    </submittedName>
</protein>
<dbReference type="InterPro" id="IPR013034">
    <property type="entry name" value="DNA_topo_DNA_db_N_dom1"/>
</dbReference>
<dbReference type="GeneID" id="104732520"/>
<dbReference type="InterPro" id="IPR036202">
    <property type="entry name" value="TopoI_DNA-bd_euk_N_sf"/>
</dbReference>
<dbReference type="InterPro" id="IPR013030">
    <property type="entry name" value="DNA_topo_DNA_db_N_dom2"/>
</dbReference>
<dbReference type="PANTHER" id="PTHR10290">
    <property type="entry name" value="DNA TOPOISOMERASE I"/>
    <property type="match status" value="1"/>
</dbReference>
<evidence type="ECO:0000313" key="2">
    <source>
        <dbReference type="Proteomes" id="UP000694864"/>
    </source>
</evidence>
<evidence type="ECO:0000259" key="1">
    <source>
        <dbReference type="Pfam" id="PF02919"/>
    </source>
</evidence>
<proteinExistence type="predicted"/>
<organism evidence="2 3">
    <name type="scientific">Camelina sativa</name>
    <name type="common">False flax</name>
    <name type="synonym">Myagrum sativum</name>
    <dbReference type="NCBI Taxonomy" id="90675"/>
    <lineage>
        <taxon>Eukaryota</taxon>
        <taxon>Viridiplantae</taxon>
        <taxon>Streptophyta</taxon>
        <taxon>Embryophyta</taxon>
        <taxon>Tracheophyta</taxon>
        <taxon>Spermatophyta</taxon>
        <taxon>Magnoliopsida</taxon>
        <taxon>eudicotyledons</taxon>
        <taxon>Gunneridae</taxon>
        <taxon>Pentapetalae</taxon>
        <taxon>rosids</taxon>
        <taxon>malvids</taxon>
        <taxon>Brassicales</taxon>
        <taxon>Brassicaceae</taxon>
        <taxon>Camelineae</taxon>
        <taxon>Camelina</taxon>
    </lineage>
</organism>
<name>A0ABM0V3W4_CAMSA</name>
<dbReference type="Gene3D" id="2.170.11.10">
    <property type="entry name" value="DNA Topoisomerase I, domain 2"/>
    <property type="match status" value="1"/>
</dbReference>
<dbReference type="InterPro" id="IPR008336">
    <property type="entry name" value="TopoI_DNA-bd_euk"/>
</dbReference>
<reference evidence="3" key="2">
    <citation type="submission" date="2025-08" db="UniProtKB">
        <authorList>
            <consortium name="RefSeq"/>
        </authorList>
    </citation>
    <scope>IDENTIFICATION</scope>
    <source>
        <tissue evidence="3">Leaf</tissue>
    </source>
</reference>
<gene>
    <name evidence="3" type="primary">LOC104732520</name>
</gene>
<keyword evidence="2" id="KW-1185">Reference proteome</keyword>
<reference evidence="2" key="1">
    <citation type="journal article" date="2014" name="Nat. Commun.">
        <title>The emerging biofuel crop Camelina sativa retains a highly undifferentiated hexaploid genome structure.</title>
        <authorList>
            <person name="Kagale S."/>
            <person name="Koh C."/>
            <person name="Nixon J."/>
            <person name="Bollina V."/>
            <person name="Clarke W.E."/>
            <person name="Tuteja R."/>
            <person name="Spillane C."/>
            <person name="Robinson S.J."/>
            <person name="Links M.G."/>
            <person name="Clarke C."/>
            <person name="Higgins E.E."/>
            <person name="Huebert T."/>
            <person name="Sharpe A.G."/>
            <person name="Parkin I.A."/>
        </authorList>
    </citation>
    <scope>NUCLEOTIDE SEQUENCE [LARGE SCALE GENOMIC DNA]</scope>
    <source>
        <strain evidence="2">cv. DH55</strain>
    </source>
</reference>
<evidence type="ECO:0000313" key="3">
    <source>
        <dbReference type="RefSeq" id="XP_010450372.1"/>
    </source>
</evidence>
<feature type="domain" description="DNA topoisomerase I DNA binding eukaryotic-type" evidence="1">
    <location>
        <begin position="185"/>
        <end position="391"/>
    </location>
</feature>
<dbReference type="Pfam" id="PF02919">
    <property type="entry name" value="Topoisom_I_N"/>
    <property type="match status" value="1"/>
</dbReference>
<dbReference type="SUPFAM" id="SSF56741">
    <property type="entry name" value="Eukaryotic DNA topoisomerase I, N-terminal DNA-binding fragment"/>
    <property type="match status" value="1"/>
</dbReference>
<dbReference type="RefSeq" id="XP_010450372.1">
    <property type="nucleotide sequence ID" value="XM_010452070.2"/>
</dbReference>
<dbReference type="InterPro" id="IPR051062">
    <property type="entry name" value="Topoisomerase_IB"/>
</dbReference>
<dbReference type="Gene3D" id="1.10.10.41">
    <property type="entry name" value="Yeast DNA topoisomerase - domain 1"/>
    <property type="match status" value="1"/>
</dbReference>
<sequence length="401" mass="45603">MASMASSILFSSNPKAVALFSSKPKPFVLFSSKPKQIAMFSSKPKPKPLALFSSPLFSRPKKASSLFSSEPKASDLLSSPQPGFSFDTFVDALLTKVYMPTHMVKYKHWVNLAAQCLMDLGVSCEADLSEERMENKSCVFSLTNQSAQLYFLEKDLVYMEGQELVEEVAYFHLGEKKDEKNEENKWETLVHHGVILPPLYKKHNVPLLYGGDSVVLSLEQEEVATLYASMLKTHPHMVEKQPFKDNFWRDWGALLEGSVVKDLKLCDFKLITTWIEAEKKKKMGNRGHALKELEDKCSWALVDGVQVRTLNFKIEPPSLFIGRGDQHPKMGSVQRRICPSDITINISKYVPVPHCRTRIPGGTWKKVEHKEKFAWLASWEDPIRPRKLKYTTWEASSNGEN</sequence>
<dbReference type="PANTHER" id="PTHR10290:SF23">
    <property type="entry name" value="DNA TOPOISOMERASE 1 BETA"/>
    <property type="match status" value="1"/>
</dbReference>